<dbReference type="STRING" id="76595.SAMN05660313_01070"/>
<keyword evidence="7" id="KW-1185">Reference proteome</keyword>
<dbReference type="InterPro" id="IPR050553">
    <property type="entry name" value="Thioredoxin_ResA/DsbE_sf"/>
</dbReference>
<evidence type="ECO:0000256" key="2">
    <source>
        <dbReference type="ARBA" id="ARBA00022748"/>
    </source>
</evidence>
<dbReference type="AlphaFoldDB" id="A0A1K1MZQ2"/>
<evidence type="ECO:0000313" key="7">
    <source>
        <dbReference type="Proteomes" id="UP000183257"/>
    </source>
</evidence>
<keyword evidence="3" id="KW-1015">Disulfide bond</keyword>
<dbReference type="InterPro" id="IPR013740">
    <property type="entry name" value="Redoxin"/>
</dbReference>
<dbReference type="InterPro" id="IPR017937">
    <property type="entry name" value="Thioredoxin_CS"/>
</dbReference>
<proteinExistence type="predicted"/>
<feature type="domain" description="Thioredoxin" evidence="5">
    <location>
        <begin position="316"/>
        <end position="460"/>
    </location>
</feature>
<dbReference type="PANTHER" id="PTHR42852:SF6">
    <property type="entry name" value="THIOL:DISULFIDE INTERCHANGE PROTEIN DSBE"/>
    <property type="match status" value="1"/>
</dbReference>
<dbReference type="Pfam" id="PF08534">
    <property type="entry name" value="Redoxin"/>
    <property type="match status" value="1"/>
</dbReference>
<evidence type="ECO:0000259" key="5">
    <source>
        <dbReference type="PROSITE" id="PS51352"/>
    </source>
</evidence>
<gene>
    <name evidence="6" type="ORF">SAMN05660313_01070</name>
</gene>
<dbReference type="RefSeq" id="WP_072302710.1">
    <property type="nucleotide sequence ID" value="NZ_FPIY01000001.1"/>
</dbReference>
<keyword evidence="4" id="KW-0676">Redox-active center</keyword>
<dbReference type="CDD" id="cd02966">
    <property type="entry name" value="TlpA_like_family"/>
    <property type="match status" value="1"/>
</dbReference>
<comment type="subcellular location">
    <subcellularLocation>
        <location evidence="1">Cell envelope</location>
    </subcellularLocation>
</comment>
<dbReference type="SUPFAM" id="SSF52833">
    <property type="entry name" value="Thioredoxin-like"/>
    <property type="match status" value="1"/>
</dbReference>
<evidence type="ECO:0000256" key="1">
    <source>
        <dbReference type="ARBA" id="ARBA00004196"/>
    </source>
</evidence>
<organism evidence="6 7">
    <name type="scientific">Cellulophaga fucicola</name>
    <dbReference type="NCBI Taxonomy" id="76595"/>
    <lineage>
        <taxon>Bacteria</taxon>
        <taxon>Pseudomonadati</taxon>
        <taxon>Bacteroidota</taxon>
        <taxon>Flavobacteriia</taxon>
        <taxon>Flavobacteriales</taxon>
        <taxon>Flavobacteriaceae</taxon>
        <taxon>Cellulophaga</taxon>
    </lineage>
</organism>
<dbReference type="GO" id="GO:0016853">
    <property type="term" value="F:isomerase activity"/>
    <property type="evidence" value="ECO:0007669"/>
    <property type="project" value="UniProtKB-KW"/>
</dbReference>
<dbReference type="OrthoDB" id="743079at2"/>
<dbReference type="InterPro" id="IPR036249">
    <property type="entry name" value="Thioredoxin-like_sf"/>
</dbReference>
<dbReference type="Gene3D" id="3.40.30.10">
    <property type="entry name" value="Glutaredoxin"/>
    <property type="match status" value="1"/>
</dbReference>
<dbReference type="EMBL" id="FPIY01000001">
    <property type="protein sequence ID" value="SFW28660.1"/>
    <property type="molecule type" value="Genomic_DNA"/>
</dbReference>
<dbReference type="PROSITE" id="PS51257">
    <property type="entry name" value="PROKAR_LIPOPROTEIN"/>
    <property type="match status" value="1"/>
</dbReference>
<dbReference type="GO" id="GO:0017004">
    <property type="term" value="P:cytochrome complex assembly"/>
    <property type="evidence" value="ECO:0007669"/>
    <property type="project" value="UniProtKB-KW"/>
</dbReference>
<evidence type="ECO:0000256" key="4">
    <source>
        <dbReference type="ARBA" id="ARBA00023284"/>
    </source>
</evidence>
<evidence type="ECO:0000313" key="6">
    <source>
        <dbReference type="EMBL" id="SFW28660.1"/>
    </source>
</evidence>
<keyword evidence="6" id="KW-0413">Isomerase</keyword>
<sequence length="460" mass="52983">MRKIIYTLLTLVLVTSCKENKQETIDYVLVSGKIENSPEASLKVNKNYKSVAEITLNTDGTFTDTLRLGTDTYSIQAGKNFIPVYIKEGRNININFNASDFKNSLTITGIGAPETNFLILKSKEKEQFYGEIGQKFYASGEKEYENRLQKFKTKLEQVLDTDSGIDSTFKTLEKKDLNYFRLDMLLKHQEMYRYFANDSTYTVSKDFLKDVENISLEEEEVYNYSATYQGLVASHYQKEAKKIQDEQGKDYDISYLNAVGENSNDYIRNTLLFKAAEFTLTFTFDKTTYYNDFLKYSTNEENNGQITKLYNELQLTAEGQPSPKFIGYENYKGGTSSLDDYKGKYVFIDVWATWCGPCLYEVPFLQEIEKKYHNKNIEFVSISVDAERDHDKWKKMVEEKGMGGVQLYANKSFDSDFAKDYVIKGIPKFILLDPEGKIVRSNAPKPSNKDLITLFNELGI</sequence>
<evidence type="ECO:0000256" key="3">
    <source>
        <dbReference type="ARBA" id="ARBA00023157"/>
    </source>
</evidence>
<dbReference type="PROSITE" id="PS00194">
    <property type="entry name" value="THIOREDOXIN_1"/>
    <property type="match status" value="1"/>
</dbReference>
<dbReference type="PANTHER" id="PTHR42852">
    <property type="entry name" value="THIOL:DISULFIDE INTERCHANGE PROTEIN DSBE"/>
    <property type="match status" value="1"/>
</dbReference>
<dbReference type="PROSITE" id="PS51352">
    <property type="entry name" value="THIOREDOXIN_2"/>
    <property type="match status" value="1"/>
</dbReference>
<reference evidence="7" key="1">
    <citation type="submission" date="2016-11" db="EMBL/GenBank/DDBJ databases">
        <authorList>
            <person name="Varghese N."/>
            <person name="Submissions S."/>
        </authorList>
    </citation>
    <scope>NUCLEOTIDE SEQUENCE [LARGE SCALE GENOMIC DNA]</scope>
    <source>
        <strain evidence="7">DSM 24786</strain>
    </source>
</reference>
<accession>A0A1K1MZQ2</accession>
<dbReference type="Proteomes" id="UP000183257">
    <property type="component" value="Unassembled WGS sequence"/>
</dbReference>
<dbReference type="GO" id="GO:0030313">
    <property type="term" value="C:cell envelope"/>
    <property type="evidence" value="ECO:0007669"/>
    <property type="project" value="UniProtKB-SubCell"/>
</dbReference>
<name>A0A1K1MZQ2_9FLAO</name>
<protein>
    <submittedName>
        <fullName evidence="6">Thiol-disulfide isomerase or thioredoxin</fullName>
    </submittedName>
</protein>
<keyword evidence="2" id="KW-0201">Cytochrome c-type biogenesis</keyword>
<dbReference type="InterPro" id="IPR013766">
    <property type="entry name" value="Thioredoxin_domain"/>
</dbReference>